<dbReference type="EMBL" id="NCWY01000006">
    <property type="protein sequence ID" value="PAK95741.1"/>
    <property type="molecule type" value="Genomic_DNA"/>
</dbReference>
<evidence type="ECO:0000313" key="5">
    <source>
        <dbReference type="Proteomes" id="UP000216867"/>
    </source>
</evidence>
<evidence type="ECO:0000313" key="2">
    <source>
        <dbReference type="EMBL" id="PAK95741.1"/>
    </source>
</evidence>
<dbReference type="RefSeq" id="WP_095375967.1">
    <property type="nucleotide sequence ID" value="NZ_CAACXN010000015.1"/>
</dbReference>
<evidence type="ECO:0000313" key="6">
    <source>
        <dbReference type="Proteomes" id="UP000386281"/>
    </source>
</evidence>
<dbReference type="GO" id="GO:0006950">
    <property type="term" value="P:response to stress"/>
    <property type="evidence" value="ECO:0007669"/>
    <property type="project" value="TreeGrafter"/>
</dbReference>
<dbReference type="EMBL" id="CAACXN010000015">
    <property type="protein sequence ID" value="VEW14400.1"/>
    <property type="molecule type" value="Genomic_DNA"/>
</dbReference>
<reference evidence="2 5" key="1">
    <citation type="submission" date="2017-04" db="EMBL/GenBank/DDBJ databases">
        <title>Kefir bacterial isolates.</title>
        <authorList>
            <person name="Kim Y."/>
            <person name="Blasche S."/>
            <person name="Patil K.R."/>
        </authorList>
    </citation>
    <scope>NUCLEOTIDE SEQUENCE [LARGE SCALE GENOMIC DNA]</scope>
    <source>
        <strain evidence="2 5">OG2</strain>
    </source>
</reference>
<reference evidence="4 6" key="2">
    <citation type="submission" date="2019-02" db="EMBL/GenBank/DDBJ databases">
        <authorList>
            <consortium name="Pathogen Informatics"/>
        </authorList>
    </citation>
    <scope>NUCLEOTIDE SEQUENCE [LARGE SCALE GENOMIC DNA]</scope>
    <source>
        <strain evidence="4 6">3012STDY7078520</strain>
    </source>
</reference>
<dbReference type="PROSITE" id="PS50995">
    <property type="entry name" value="HTH_MARR_2"/>
    <property type="match status" value="1"/>
</dbReference>
<dbReference type="InterPro" id="IPR000835">
    <property type="entry name" value="HTH_MarR-typ"/>
</dbReference>
<dbReference type="EMBL" id="CP065682">
    <property type="protein sequence ID" value="QPS33388.1"/>
    <property type="molecule type" value="Genomic_DNA"/>
</dbReference>
<evidence type="ECO:0000313" key="3">
    <source>
        <dbReference type="EMBL" id="QPS33388.1"/>
    </source>
</evidence>
<dbReference type="KEGG" id="bcau:I6G59_15835"/>
<dbReference type="GO" id="GO:0003700">
    <property type="term" value="F:DNA-binding transcription factor activity"/>
    <property type="evidence" value="ECO:0007669"/>
    <property type="project" value="InterPro"/>
</dbReference>
<protein>
    <submittedName>
        <fullName evidence="3 4">MarR family</fullName>
    </submittedName>
    <submittedName>
        <fullName evidence="2">Transcriptional regulator</fullName>
    </submittedName>
</protein>
<name>A0A269ZDS2_9MICO</name>
<proteinExistence type="predicted"/>
<organism evidence="2 5">
    <name type="scientific">Brevibacterium casei</name>
    <dbReference type="NCBI Taxonomy" id="33889"/>
    <lineage>
        <taxon>Bacteria</taxon>
        <taxon>Bacillati</taxon>
        <taxon>Actinomycetota</taxon>
        <taxon>Actinomycetes</taxon>
        <taxon>Micrococcales</taxon>
        <taxon>Brevibacteriaceae</taxon>
        <taxon>Brevibacterium</taxon>
    </lineage>
</organism>
<dbReference type="SUPFAM" id="SSF46785">
    <property type="entry name" value="Winged helix' DNA-binding domain"/>
    <property type="match status" value="1"/>
</dbReference>
<dbReference type="Proteomes" id="UP000594979">
    <property type="component" value="Chromosome"/>
</dbReference>
<dbReference type="InterPro" id="IPR039422">
    <property type="entry name" value="MarR/SlyA-like"/>
</dbReference>
<sequence length="159" mass="18174">MSETTAAPVIRFGRGREERAQEAWRTYFETSQRIRQVLDDRLKEQAGMSVSDYNTLLLLWEAPERTLTMGTLAKRLVFSPSRLNYRIKVLEDAGLVEKLACAADRRSHNIRLTEAGGRRFLDAARLHSRAIDEVFLSHVDDAELEVIETVFSRIARALP</sequence>
<dbReference type="Proteomes" id="UP000216867">
    <property type="component" value="Unassembled WGS sequence"/>
</dbReference>
<evidence type="ECO:0000313" key="4">
    <source>
        <dbReference type="EMBL" id="VEW14400.1"/>
    </source>
</evidence>
<dbReference type="Proteomes" id="UP000386281">
    <property type="component" value="Unassembled WGS sequence"/>
</dbReference>
<dbReference type="InterPro" id="IPR036390">
    <property type="entry name" value="WH_DNA-bd_sf"/>
</dbReference>
<reference evidence="3 7" key="3">
    <citation type="submission" date="2020-12" db="EMBL/GenBank/DDBJ databases">
        <title>FDA dAtabase for Regulatory Grade micrObial Sequences (FDA-ARGOS): Supporting development and validation of Infectious Disease Dx tests.</title>
        <authorList>
            <person name="Sproer C."/>
            <person name="Gronow S."/>
            <person name="Severitt S."/>
            <person name="Schroder I."/>
            <person name="Tallon L."/>
            <person name="Sadzewicz L."/>
            <person name="Zhao X."/>
            <person name="Boylan J."/>
            <person name="Ott S."/>
            <person name="Bowen H."/>
            <person name="Vavikolanu K."/>
            <person name="Mehta A."/>
            <person name="Aluvathingal J."/>
            <person name="Nadendla S."/>
            <person name="Lowell S."/>
            <person name="Myers T."/>
            <person name="Yan Y."/>
            <person name="Sichtig H."/>
        </authorList>
    </citation>
    <scope>NUCLEOTIDE SEQUENCE [LARGE SCALE GENOMIC DNA]</scope>
    <source>
        <strain evidence="3 7">FDAARGOS_902</strain>
    </source>
</reference>
<dbReference type="Gene3D" id="1.10.10.10">
    <property type="entry name" value="Winged helix-like DNA-binding domain superfamily/Winged helix DNA-binding domain"/>
    <property type="match status" value="1"/>
</dbReference>
<accession>A0A269ZDS2</accession>
<feature type="domain" description="HTH marR-type" evidence="1">
    <location>
        <begin position="20"/>
        <end position="156"/>
    </location>
</feature>
<dbReference type="PANTHER" id="PTHR33164:SF99">
    <property type="entry name" value="MARR FAMILY REGULATORY PROTEIN"/>
    <property type="match status" value="1"/>
</dbReference>
<gene>
    <name evidence="2" type="ORF">B8X04_08305</name>
    <name evidence="3" type="ORF">I6G59_15835</name>
    <name evidence="4" type="ORF">NCTC12391_02540</name>
</gene>
<dbReference type="PRINTS" id="PR00598">
    <property type="entry name" value="HTHMARR"/>
</dbReference>
<dbReference type="SMART" id="SM00347">
    <property type="entry name" value="HTH_MARR"/>
    <property type="match status" value="1"/>
</dbReference>
<dbReference type="Pfam" id="PF12802">
    <property type="entry name" value="MarR_2"/>
    <property type="match status" value="1"/>
</dbReference>
<dbReference type="InterPro" id="IPR036388">
    <property type="entry name" value="WH-like_DNA-bd_sf"/>
</dbReference>
<evidence type="ECO:0000259" key="1">
    <source>
        <dbReference type="PROSITE" id="PS50995"/>
    </source>
</evidence>
<evidence type="ECO:0000313" key="7">
    <source>
        <dbReference type="Proteomes" id="UP000594979"/>
    </source>
</evidence>
<dbReference type="PANTHER" id="PTHR33164">
    <property type="entry name" value="TRANSCRIPTIONAL REGULATOR, MARR FAMILY"/>
    <property type="match status" value="1"/>
</dbReference>
<dbReference type="AlphaFoldDB" id="A0A269ZDS2"/>